<dbReference type="EMBL" id="KQ113384">
    <property type="protein sequence ID" value="KMS65177.1"/>
    <property type="molecule type" value="Genomic_DNA"/>
</dbReference>
<evidence type="ECO:0000313" key="6">
    <source>
        <dbReference type="EMBL" id="KMS65177.1"/>
    </source>
</evidence>
<dbReference type="Pfam" id="PF00503">
    <property type="entry name" value="G-alpha"/>
    <property type="match status" value="1"/>
</dbReference>
<accession>A0A0J7YNM8</accession>
<keyword evidence="3" id="KW-0342">GTP-binding</keyword>
<dbReference type="PANTHER" id="PTHR10218">
    <property type="entry name" value="GTP-BINDING PROTEIN ALPHA SUBUNIT"/>
    <property type="match status" value="1"/>
</dbReference>
<dbReference type="GO" id="GO:0003924">
    <property type="term" value="F:GTPase activity"/>
    <property type="evidence" value="ECO:0007669"/>
    <property type="project" value="InterPro"/>
</dbReference>
<dbReference type="PANTHER" id="PTHR10218:SF302">
    <property type="entry name" value="GUANINE NUCLEOTIDE-BINDING PROTEIN ALPHA-5 SUBUNIT"/>
    <property type="match status" value="1"/>
</dbReference>
<name>A0A0J7YNM8_BETVV</name>
<reference evidence="6 7" key="1">
    <citation type="journal article" date="2014" name="Nature">
        <title>The genome of the recently domesticated crop plant sugar beet (Beta vulgaris).</title>
        <authorList>
            <person name="Dohm J.C."/>
            <person name="Minoche A.E."/>
            <person name="Holtgrawe D."/>
            <person name="Capella-Gutierrez S."/>
            <person name="Zakrzewski F."/>
            <person name="Tafer H."/>
            <person name="Rupp O."/>
            <person name="Sorensen T.R."/>
            <person name="Stracke R."/>
            <person name="Reinhardt R."/>
            <person name="Goesmann A."/>
            <person name="Kraft T."/>
            <person name="Schulz B."/>
            <person name="Stadler P.F."/>
            <person name="Schmidt T."/>
            <person name="Gabaldon T."/>
            <person name="Lehrach H."/>
            <person name="Weisshaar B."/>
            <person name="Himmelbauer H."/>
        </authorList>
    </citation>
    <scope>NUCLEOTIDE SEQUENCE [LARGE SCALE GENOMIC DNA]</scope>
    <source>
        <tissue evidence="6">Taproot</tissue>
    </source>
</reference>
<evidence type="ECO:0000256" key="3">
    <source>
        <dbReference type="ARBA" id="ARBA00023134"/>
    </source>
</evidence>
<dbReference type="GO" id="GO:0005525">
    <property type="term" value="F:GTP binding"/>
    <property type="evidence" value="ECO:0007669"/>
    <property type="project" value="UniProtKB-KW"/>
</dbReference>
<evidence type="ECO:0000256" key="5">
    <source>
        <dbReference type="PIRSR" id="PIRSR601019-2"/>
    </source>
</evidence>
<dbReference type="InterPro" id="IPR027417">
    <property type="entry name" value="P-loop_NTPase"/>
</dbReference>
<dbReference type="InterPro" id="IPR011025">
    <property type="entry name" value="GproteinA_insert"/>
</dbReference>
<dbReference type="GO" id="GO:0046872">
    <property type="term" value="F:metal ion binding"/>
    <property type="evidence" value="ECO:0007669"/>
    <property type="project" value="UniProtKB-KW"/>
</dbReference>
<proteinExistence type="predicted"/>
<gene>
    <name evidence="6" type="ORF">BVRB_038630</name>
</gene>
<sequence>MAESEAASSRRYLLSPWRPRRLSSPSLIHAWAGRRDSRPRDGSSHSITYLMPSFLCGSLSSSAATPPRRRRPLRRRVLLLGIGGAGKSTIFRQIQRPPMSYKDLQSLKTTIHNLVIAAIKSLVDGAALLSQTHPSVQTTLPENSSIQRSVQYVTEELEFDRELLPKAARHIANLWAHPAIQRTYELRYHFGIHIPDSAP</sequence>
<dbReference type="Gene3D" id="3.40.50.300">
    <property type="entry name" value="P-loop containing nucleotide triphosphate hydrolases"/>
    <property type="match status" value="1"/>
</dbReference>
<feature type="non-terminal residue" evidence="6">
    <location>
        <position position="199"/>
    </location>
</feature>
<dbReference type="Gene3D" id="1.10.400.10">
    <property type="entry name" value="GI Alpha 1, domain 2-like"/>
    <property type="match status" value="1"/>
</dbReference>
<dbReference type="GO" id="GO:0001664">
    <property type="term" value="F:G protein-coupled receptor binding"/>
    <property type="evidence" value="ECO:0007669"/>
    <property type="project" value="TreeGrafter"/>
</dbReference>
<evidence type="ECO:0000313" key="7">
    <source>
        <dbReference type="Proteomes" id="UP000035740"/>
    </source>
</evidence>
<organism evidence="6 7">
    <name type="scientific">Beta vulgaris subsp. vulgaris</name>
    <name type="common">Beet</name>
    <dbReference type="NCBI Taxonomy" id="3555"/>
    <lineage>
        <taxon>Eukaryota</taxon>
        <taxon>Viridiplantae</taxon>
        <taxon>Streptophyta</taxon>
        <taxon>Embryophyta</taxon>
        <taxon>Tracheophyta</taxon>
        <taxon>Spermatophyta</taxon>
        <taxon>Magnoliopsida</taxon>
        <taxon>eudicotyledons</taxon>
        <taxon>Gunneridae</taxon>
        <taxon>Pentapetalae</taxon>
        <taxon>Caryophyllales</taxon>
        <taxon>Chenopodiaceae</taxon>
        <taxon>Betoideae</taxon>
        <taxon>Beta</taxon>
    </lineage>
</organism>
<dbReference type="SUPFAM" id="SSF47895">
    <property type="entry name" value="Transducin (alpha subunit), insertion domain"/>
    <property type="match status" value="1"/>
</dbReference>
<dbReference type="GO" id="GO:0005737">
    <property type="term" value="C:cytoplasm"/>
    <property type="evidence" value="ECO:0007669"/>
    <property type="project" value="TreeGrafter"/>
</dbReference>
<keyword evidence="5" id="KW-0460">Magnesium</keyword>
<dbReference type="GO" id="GO:0005834">
    <property type="term" value="C:heterotrimeric G-protein complex"/>
    <property type="evidence" value="ECO:0007669"/>
    <property type="project" value="TreeGrafter"/>
</dbReference>
<dbReference type="InterPro" id="IPR001019">
    <property type="entry name" value="Gprotein_alpha_su"/>
</dbReference>
<evidence type="ECO:0000256" key="4">
    <source>
        <dbReference type="ARBA" id="ARBA00023224"/>
    </source>
</evidence>
<evidence type="ECO:0000256" key="2">
    <source>
        <dbReference type="ARBA" id="ARBA00022741"/>
    </source>
</evidence>
<dbReference type="Gramene" id="KMS65177">
    <property type="protein sequence ID" value="KMS65177"/>
    <property type="gene ID" value="BVRB_038630"/>
</dbReference>
<keyword evidence="4" id="KW-0807">Transducer</keyword>
<keyword evidence="7" id="KW-1185">Reference proteome</keyword>
<feature type="binding site" evidence="5">
    <location>
        <position position="88"/>
    </location>
    <ligand>
        <name>Mg(2+)</name>
        <dbReference type="ChEBI" id="CHEBI:18420"/>
    </ligand>
</feature>
<dbReference type="AlphaFoldDB" id="A0A0J7YNM8"/>
<dbReference type="GO" id="GO:0007188">
    <property type="term" value="P:adenylate cyclase-modulating G protein-coupled receptor signaling pathway"/>
    <property type="evidence" value="ECO:0007669"/>
    <property type="project" value="TreeGrafter"/>
</dbReference>
<dbReference type="Proteomes" id="UP000035740">
    <property type="component" value="Unassembled WGS sequence"/>
</dbReference>
<keyword evidence="1 5" id="KW-0479">Metal-binding</keyword>
<evidence type="ECO:0000256" key="1">
    <source>
        <dbReference type="ARBA" id="ARBA00022723"/>
    </source>
</evidence>
<protein>
    <submittedName>
        <fullName evidence="6">Uncharacterized protein</fullName>
    </submittedName>
</protein>
<keyword evidence="2" id="KW-0547">Nucleotide-binding</keyword>
<dbReference type="GO" id="GO:0031683">
    <property type="term" value="F:G-protein beta/gamma-subunit complex binding"/>
    <property type="evidence" value="ECO:0007669"/>
    <property type="project" value="InterPro"/>
</dbReference>